<evidence type="ECO:0000256" key="1">
    <source>
        <dbReference type="SAM" id="MobiDB-lite"/>
    </source>
</evidence>
<comment type="caution">
    <text evidence="3">The sequence shown here is derived from an EMBL/GenBank/DDBJ whole genome shotgun (WGS) entry which is preliminary data.</text>
</comment>
<keyword evidence="4" id="KW-1185">Reference proteome</keyword>
<dbReference type="AlphaFoldDB" id="A0A919X972"/>
<dbReference type="Gene3D" id="3.90.25.10">
    <property type="entry name" value="UDP-galactose 4-epimerase, domain 1"/>
    <property type="match status" value="1"/>
</dbReference>
<evidence type="ECO:0000313" key="4">
    <source>
        <dbReference type="Proteomes" id="UP000676917"/>
    </source>
</evidence>
<feature type="domain" description="NmrA-like" evidence="2">
    <location>
        <begin position="22"/>
        <end position="281"/>
    </location>
</feature>
<evidence type="ECO:0000259" key="2">
    <source>
        <dbReference type="Pfam" id="PF05368"/>
    </source>
</evidence>
<gene>
    <name evidence="3" type="ORF">J43TS3_29180</name>
</gene>
<dbReference type="InterPro" id="IPR051604">
    <property type="entry name" value="Ergot_Alk_Oxidoreductase"/>
</dbReference>
<dbReference type="Pfam" id="PF05368">
    <property type="entry name" value="NmrA"/>
    <property type="match status" value="1"/>
</dbReference>
<dbReference type="Gene3D" id="3.40.50.720">
    <property type="entry name" value="NAD(P)-binding Rossmann-like Domain"/>
    <property type="match status" value="1"/>
</dbReference>
<dbReference type="PANTHER" id="PTHR43162">
    <property type="match status" value="1"/>
</dbReference>
<evidence type="ECO:0000313" key="3">
    <source>
        <dbReference type="EMBL" id="GIO28307.1"/>
    </source>
</evidence>
<protein>
    <submittedName>
        <fullName evidence="3">NmrA family transcriptional regulator</fullName>
    </submittedName>
</protein>
<dbReference type="InterPro" id="IPR008030">
    <property type="entry name" value="NmrA-like"/>
</dbReference>
<dbReference type="SUPFAM" id="SSF51735">
    <property type="entry name" value="NAD(P)-binding Rossmann-fold domains"/>
    <property type="match status" value="1"/>
</dbReference>
<accession>A0A919X972</accession>
<organism evidence="3 4">
    <name type="scientific">Ornithinibacillus bavariensis</name>
    <dbReference type="NCBI Taxonomy" id="545502"/>
    <lineage>
        <taxon>Bacteria</taxon>
        <taxon>Bacillati</taxon>
        <taxon>Bacillota</taxon>
        <taxon>Bacilli</taxon>
        <taxon>Bacillales</taxon>
        <taxon>Bacillaceae</taxon>
        <taxon>Ornithinibacillus</taxon>
    </lineage>
</organism>
<dbReference type="Proteomes" id="UP000676917">
    <property type="component" value="Unassembled WGS sequence"/>
</dbReference>
<dbReference type="InterPro" id="IPR036291">
    <property type="entry name" value="NAD(P)-bd_dom_sf"/>
</dbReference>
<feature type="compositionally biased region" description="Basic and acidic residues" evidence="1">
    <location>
        <begin position="1"/>
        <end position="18"/>
    </location>
</feature>
<dbReference type="PANTHER" id="PTHR43162:SF1">
    <property type="entry name" value="PRESTALK A DIFFERENTIATION PROTEIN A"/>
    <property type="match status" value="1"/>
</dbReference>
<feature type="region of interest" description="Disordered" evidence="1">
    <location>
        <begin position="1"/>
        <end position="21"/>
    </location>
</feature>
<name>A0A919X972_9BACI</name>
<proteinExistence type="predicted"/>
<dbReference type="EMBL" id="BORP01000006">
    <property type="protein sequence ID" value="GIO28307.1"/>
    <property type="molecule type" value="Genomic_DNA"/>
</dbReference>
<reference evidence="3" key="1">
    <citation type="submission" date="2021-03" db="EMBL/GenBank/DDBJ databases">
        <title>Antimicrobial resistance genes in bacteria isolated from Japanese honey, and their potential for conferring macrolide and lincosamide resistance in the American foulbrood pathogen Paenibacillus larvae.</title>
        <authorList>
            <person name="Okamoto M."/>
            <person name="Kumagai M."/>
            <person name="Kanamori H."/>
            <person name="Takamatsu D."/>
        </authorList>
    </citation>
    <scope>NUCLEOTIDE SEQUENCE</scope>
    <source>
        <strain evidence="3">J43TS3</strain>
    </source>
</reference>
<sequence length="293" mass="32176">MNEMKNENVNKKRLEKTGDGNQKPILILGGTGKTGRRVANRLSALGYPVRIASRSGTPSFDWNNQASWEPLLEGASAVYITYYPDLAAPGAADAVGSFANLAVEKGVKRLVLLSGRGEEEAQRSEEALKASGADWTILRCSWFAQNFSEHFLLDYVLSGIIALPVANVKEPFIDVEDIADVAVETIINPKHIGQLYELSGPRSLTFAEATEEISKASGQDVRYHYISTEQFSYGLQQAELPEDIISLMMELFTKVLDGRNSHTTDGVQRVLGREPRDFSEYAKSAAATGVWNT</sequence>
<dbReference type="RefSeq" id="WP_244853650.1">
    <property type="nucleotide sequence ID" value="NZ_BORP01000006.1"/>
</dbReference>